<reference evidence="1 2" key="1">
    <citation type="submission" date="2013-11" db="EMBL/GenBank/DDBJ databases">
        <title>Genome sequencing of Stegodyphus mimosarum.</title>
        <authorList>
            <person name="Bechsgaard J."/>
        </authorList>
    </citation>
    <scope>NUCLEOTIDE SEQUENCE [LARGE SCALE GENOMIC DNA]</scope>
</reference>
<feature type="non-terminal residue" evidence="1">
    <location>
        <position position="109"/>
    </location>
</feature>
<protein>
    <submittedName>
        <fullName evidence="1">Uncharacterized protein</fullName>
    </submittedName>
</protein>
<evidence type="ECO:0000313" key="1">
    <source>
        <dbReference type="EMBL" id="KFM59960.1"/>
    </source>
</evidence>
<dbReference type="OrthoDB" id="6432521at2759"/>
<dbReference type="GO" id="GO:0003676">
    <property type="term" value="F:nucleic acid binding"/>
    <property type="evidence" value="ECO:0007669"/>
    <property type="project" value="InterPro"/>
</dbReference>
<keyword evidence="2" id="KW-1185">Reference proteome</keyword>
<sequence>MEVDNEWLWKILWTDETYFHLTGYVNTQNCRIWATKNLLATHPVPLHPEEVTVWYGFTASFILQPYFFEQTDASDPVTATVTGQRYASLLRNHVIPALQQRGRNHFYAR</sequence>
<dbReference type="Proteomes" id="UP000054359">
    <property type="component" value="Unassembled WGS sequence"/>
</dbReference>
<proteinExistence type="predicted"/>
<name>A0A087T4C1_STEMI</name>
<dbReference type="InterPro" id="IPR036397">
    <property type="entry name" value="RNaseH_sf"/>
</dbReference>
<organism evidence="1 2">
    <name type="scientific">Stegodyphus mimosarum</name>
    <name type="common">African social velvet spider</name>
    <dbReference type="NCBI Taxonomy" id="407821"/>
    <lineage>
        <taxon>Eukaryota</taxon>
        <taxon>Metazoa</taxon>
        <taxon>Ecdysozoa</taxon>
        <taxon>Arthropoda</taxon>
        <taxon>Chelicerata</taxon>
        <taxon>Arachnida</taxon>
        <taxon>Araneae</taxon>
        <taxon>Araneomorphae</taxon>
        <taxon>Entelegynae</taxon>
        <taxon>Eresoidea</taxon>
        <taxon>Eresidae</taxon>
        <taxon>Stegodyphus</taxon>
    </lineage>
</organism>
<gene>
    <name evidence="1" type="ORF">X975_14870</name>
</gene>
<dbReference type="AlphaFoldDB" id="A0A087T4C1"/>
<evidence type="ECO:0000313" key="2">
    <source>
        <dbReference type="Proteomes" id="UP000054359"/>
    </source>
</evidence>
<dbReference type="Gene3D" id="3.30.420.10">
    <property type="entry name" value="Ribonuclease H-like superfamily/Ribonuclease H"/>
    <property type="match status" value="1"/>
</dbReference>
<dbReference type="OMA" id="RIWAMEN"/>
<accession>A0A087T4C1</accession>
<dbReference type="PANTHER" id="PTHR47326:SF1">
    <property type="entry name" value="HTH PSQ-TYPE DOMAIN-CONTAINING PROTEIN"/>
    <property type="match status" value="1"/>
</dbReference>
<dbReference type="EMBL" id="KK113363">
    <property type="protein sequence ID" value="KFM59960.1"/>
    <property type="molecule type" value="Genomic_DNA"/>
</dbReference>
<dbReference type="PANTHER" id="PTHR47326">
    <property type="entry name" value="TRANSPOSABLE ELEMENT TC3 TRANSPOSASE-LIKE PROTEIN"/>
    <property type="match status" value="1"/>
</dbReference>